<dbReference type="Proteomes" id="UP000823388">
    <property type="component" value="Chromosome 8K"/>
</dbReference>
<evidence type="ECO:0008006" key="4">
    <source>
        <dbReference type="Google" id="ProtNLM"/>
    </source>
</evidence>
<dbReference type="PANTHER" id="PTHR33165">
    <property type="entry name" value="F-BOX DOMAIN CONTAINING PROTEIN-LIKE-RELATED"/>
    <property type="match status" value="1"/>
</dbReference>
<dbReference type="OrthoDB" id="668091at2759"/>
<reference evidence="2" key="1">
    <citation type="submission" date="2020-05" db="EMBL/GenBank/DDBJ databases">
        <title>WGS assembly of Panicum virgatum.</title>
        <authorList>
            <person name="Lovell J.T."/>
            <person name="Jenkins J."/>
            <person name="Shu S."/>
            <person name="Juenger T.E."/>
            <person name="Schmutz J."/>
        </authorList>
    </citation>
    <scope>NUCLEOTIDE SEQUENCE</scope>
    <source>
        <strain evidence="2">AP13</strain>
    </source>
</reference>
<proteinExistence type="predicted"/>
<evidence type="ECO:0000256" key="1">
    <source>
        <dbReference type="SAM" id="MobiDB-lite"/>
    </source>
</evidence>
<accession>A0A8T0PFQ1</accession>
<evidence type="ECO:0000313" key="2">
    <source>
        <dbReference type="EMBL" id="KAG2559925.1"/>
    </source>
</evidence>
<evidence type="ECO:0000313" key="3">
    <source>
        <dbReference type="Proteomes" id="UP000823388"/>
    </source>
</evidence>
<protein>
    <recommendedName>
        <fullName evidence="4">F-box protein</fullName>
    </recommendedName>
</protein>
<sequence>MPSPPGASSGAHNRRRATDDRGSRACWRRATCSTTSASEPSAPAGAMTIMLALDEVSRLAFATSMDRQWTLSSWPCPMRYPPLSFQGKLYMVYTASTSCGKNNVHQVLQIDPPVQDRDGQGAVRALQPPKLIATVPEHKLVYPYGLVECGSEILVLGHNDWFGSQILVCKLSDIMLQRFIPMKSIGGSILFIDERSISVSSKVLPTVKGDSVVYIYSGHPYLAQYHLSSGSLSPAIDNCSLYGRTPGPSSLVHHVFSCSIRNQWSRGLMFRRNAEDWHYEEQVH</sequence>
<gene>
    <name evidence="2" type="ORF">PVAP13_8KG011700</name>
</gene>
<organism evidence="2 3">
    <name type="scientific">Panicum virgatum</name>
    <name type="common">Blackwell switchgrass</name>
    <dbReference type="NCBI Taxonomy" id="38727"/>
    <lineage>
        <taxon>Eukaryota</taxon>
        <taxon>Viridiplantae</taxon>
        <taxon>Streptophyta</taxon>
        <taxon>Embryophyta</taxon>
        <taxon>Tracheophyta</taxon>
        <taxon>Spermatophyta</taxon>
        <taxon>Magnoliopsida</taxon>
        <taxon>Liliopsida</taxon>
        <taxon>Poales</taxon>
        <taxon>Poaceae</taxon>
        <taxon>PACMAD clade</taxon>
        <taxon>Panicoideae</taxon>
        <taxon>Panicodae</taxon>
        <taxon>Paniceae</taxon>
        <taxon>Panicinae</taxon>
        <taxon>Panicum</taxon>
        <taxon>Panicum sect. Hiantes</taxon>
    </lineage>
</organism>
<comment type="caution">
    <text evidence="2">The sequence shown here is derived from an EMBL/GenBank/DDBJ whole genome shotgun (WGS) entry which is preliminary data.</text>
</comment>
<dbReference type="EMBL" id="CM029051">
    <property type="protein sequence ID" value="KAG2559925.1"/>
    <property type="molecule type" value="Genomic_DNA"/>
</dbReference>
<name>A0A8T0PFQ1_PANVG</name>
<dbReference type="AlphaFoldDB" id="A0A8T0PFQ1"/>
<feature type="region of interest" description="Disordered" evidence="1">
    <location>
        <begin position="1"/>
        <end position="25"/>
    </location>
</feature>
<keyword evidence="3" id="KW-1185">Reference proteome</keyword>
<dbReference type="PANTHER" id="PTHR33165:SF53">
    <property type="entry name" value="OS04G0486300 PROTEIN"/>
    <property type="match status" value="1"/>
</dbReference>